<dbReference type="Proteomes" id="UP001362999">
    <property type="component" value="Unassembled WGS sequence"/>
</dbReference>
<proteinExistence type="predicted"/>
<name>A0AAW0CDD9_9AGAR</name>
<reference evidence="1 2" key="1">
    <citation type="journal article" date="2024" name="J Genomics">
        <title>Draft genome sequencing and assembly of Favolaschia claudopus CIRM-BRFM 2984 isolated from oak limbs.</title>
        <authorList>
            <person name="Navarro D."/>
            <person name="Drula E."/>
            <person name="Chaduli D."/>
            <person name="Cazenave R."/>
            <person name="Ahrendt S."/>
            <person name="Wang J."/>
            <person name="Lipzen A."/>
            <person name="Daum C."/>
            <person name="Barry K."/>
            <person name="Grigoriev I.V."/>
            <person name="Favel A."/>
            <person name="Rosso M.N."/>
            <person name="Martin F."/>
        </authorList>
    </citation>
    <scope>NUCLEOTIDE SEQUENCE [LARGE SCALE GENOMIC DNA]</scope>
    <source>
        <strain evidence="1 2">CIRM-BRFM 2984</strain>
    </source>
</reference>
<dbReference type="EMBL" id="JAWWNJ010000017">
    <property type="protein sequence ID" value="KAK7038084.1"/>
    <property type="molecule type" value="Genomic_DNA"/>
</dbReference>
<comment type="caution">
    <text evidence="1">The sequence shown here is derived from an EMBL/GenBank/DDBJ whole genome shotgun (WGS) entry which is preliminary data.</text>
</comment>
<gene>
    <name evidence="1" type="ORF">R3P38DRAFT_2904333</name>
</gene>
<dbReference type="AlphaFoldDB" id="A0AAW0CDD9"/>
<evidence type="ECO:0000313" key="1">
    <source>
        <dbReference type="EMBL" id="KAK7038084.1"/>
    </source>
</evidence>
<sequence length="123" mass="13660">MHFIVARASLFSRLLRLSSLQPHSSSAYLASPPPPPRRQHCFIAAYLNGLRNCTALRVLRVCTLSLIFYFCRSAAPDHRIRHHLDLLLVCSSSSRRLSTALLAALVHLCSQSALLCPRHVSSA</sequence>
<keyword evidence="2" id="KW-1185">Reference proteome</keyword>
<accession>A0AAW0CDD9</accession>
<protein>
    <submittedName>
        <fullName evidence="1">Uncharacterized protein</fullName>
    </submittedName>
</protein>
<organism evidence="1 2">
    <name type="scientific">Favolaschia claudopus</name>
    <dbReference type="NCBI Taxonomy" id="2862362"/>
    <lineage>
        <taxon>Eukaryota</taxon>
        <taxon>Fungi</taxon>
        <taxon>Dikarya</taxon>
        <taxon>Basidiomycota</taxon>
        <taxon>Agaricomycotina</taxon>
        <taxon>Agaricomycetes</taxon>
        <taxon>Agaricomycetidae</taxon>
        <taxon>Agaricales</taxon>
        <taxon>Marasmiineae</taxon>
        <taxon>Mycenaceae</taxon>
        <taxon>Favolaschia</taxon>
    </lineage>
</organism>
<evidence type="ECO:0000313" key="2">
    <source>
        <dbReference type="Proteomes" id="UP001362999"/>
    </source>
</evidence>